<dbReference type="KEGG" id="tps:THAPSDRAFT_9908"/>
<proteinExistence type="inferred from homology"/>
<evidence type="ECO:0000313" key="7">
    <source>
        <dbReference type="EMBL" id="EED88803.1"/>
    </source>
</evidence>
<dbReference type="EMBL" id="CM000649">
    <property type="protein sequence ID" value="EED88803.1"/>
    <property type="molecule type" value="Genomic_DNA"/>
</dbReference>
<comment type="caution">
    <text evidence="5">Lacks conserved residue(s) required for the propagation of feature annotation.</text>
</comment>
<dbReference type="eggNOG" id="KOG1122">
    <property type="taxonomic scope" value="Eukaryota"/>
</dbReference>
<reference evidence="7 8" key="1">
    <citation type="journal article" date="2004" name="Science">
        <title>The genome of the diatom Thalassiosira pseudonana: ecology, evolution, and metabolism.</title>
        <authorList>
            <person name="Armbrust E.V."/>
            <person name="Berges J.A."/>
            <person name="Bowler C."/>
            <person name="Green B.R."/>
            <person name="Martinez D."/>
            <person name="Putnam N.H."/>
            <person name="Zhou S."/>
            <person name="Allen A.E."/>
            <person name="Apt K.E."/>
            <person name="Bechner M."/>
            <person name="Brzezinski M.A."/>
            <person name="Chaal B.K."/>
            <person name="Chiovitti A."/>
            <person name="Davis A.K."/>
            <person name="Demarest M.S."/>
            <person name="Detter J.C."/>
            <person name="Glavina T."/>
            <person name="Goodstein D."/>
            <person name="Hadi M.Z."/>
            <person name="Hellsten U."/>
            <person name="Hildebrand M."/>
            <person name="Jenkins B.D."/>
            <person name="Jurka J."/>
            <person name="Kapitonov V.V."/>
            <person name="Kroger N."/>
            <person name="Lau W.W."/>
            <person name="Lane T.W."/>
            <person name="Larimer F.W."/>
            <person name="Lippmeier J.C."/>
            <person name="Lucas S."/>
            <person name="Medina M."/>
            <person name="Montsant A."/>
            <person name="Obornik M."/>
            <person name="Parker M.S."/>
            <person name="Palenik B."/>
            <person name="Pazour G.J."/>
            <person name="Richardson P.M."/>
            <person name="Rynearson T.A."/>
            <person name="Saito M.A."/>
            <person name="Schwartz D.C."/>
            <person name="Thamatrakoln K."/>
            <person name="Valentin K."/>
            <person name="Vardi A."/>
            <person name="Wilkerson F.P."/>
            <person name="Rokhsar D.S."/>
        </authorList>
    </citation>
    <scope>NUCLEOTIDE SEQUENCE [LARGE SCALE GENOMIC DNA]</scope>
    <source>
        <strain evidence="7 8">CCMP1335</strain>
    </source>
</reference>
<dbReference type="STRING" id="35128.B8CCM3"/>
<accession>B8CCM3</accession>
<dbReference type="RefSeq" id="XP_002293794.1">
    <property type="nucleotide sequence ID" value="XM_002293758.1"/>
</dbReference>
<keyword evidence="8" id="KW-1185">Reference proteome</keyword>
<evidence type="ECO:0000256" key="4">
    <source>
        <dbReference type="ARBA" id="ARBA00022884"/>
    </source>
</evidence>
<name>B8CCM3_THAPS</name>
<keyword evidence="3 5" id="KW-0949">S-adenosyl-L-methionine</keyword>
<dbReference type="GO" id="GO:0009383">
    <property type="term" value="F:rRNA (cytosine-C5-)-methyltransferase activity"/>
    <property type="evidence" value="ECO:0000318"/>
    <property type="project" value="GO_Central"/>
</dbReference>
<dbReference type="GO" id="GO:0000470">
    <property type="term" value="P:maturation of LSU-rRNA"/>
    <property type="evidence" value="ECO:0000318"/>
    <property type="project" value="GO_Central"/>
</dbReference>
<evidence type="ECO:0000256" key="5">
    <source>
        <dbReference type="PROSITE-ProRule" id="PRU01023"/>
    </source>
</evidence>
<dbReference type="PROSITE" id="PS51686">
    <property type="entry name" value="SAM_MT_RSMB_NOP"/>
    <property type="match status" value="1"/>
</dbReference>
<evidence type="ECO:0000256" key="3">
    <source>
        <dbReference type="ARBA" id="ARBA00022691"/>
    </source>
</evidence>
<dbReference type="SUPFAM" id="SSF53335">
    <property type="entry name" value="S-adenosyl-L-methionine-dependent methyltransferases"/>
    <property type="match status" value="1"/>
</dbReference>
<dbReference type="PaxDb" id="35128-Thaps9908"/>
<dbReference type="HOGENOM" id="CLU_582056_0_0_1"/>
<keyword evidence="2 5" id="KW-0808">Transferase</keyword>
<dbReference type="PANTHER" id="PTHR22807:SF30">
    <property type="entry name" value="28S RRNA (CYTOSINE(4447)-C(5))-METHYLTRANSFERASE-RELATED"/>
    <property type="match status" value="1"/>
</dbReference>
<dbReference type="GeneID" id="7441799"/>
<dbReference type="PANTHER" id="PTHR22807">
    <property type="entry name" value="NOP2 YEAST -RELATED NOL1/NOP2/FMU SUN DOMAIN-CONTAINING"/>
    <property type="match status" value="1"/>
</dbReference>
<dbReference type="PRINTS" id="PR02008">
    <property type="entry name" value="RCMTFAMILY"/>
</dbReference>
<feature type="domain" description="SAM-dependent MTase RsmB/NOP-type" evidence="6">
    <location>
        <begin position="145"/>
        <end position="470"/>
    </location>
</feature>
<dbReference type="InterPro" id="IPR049560">
    <property type="entry name" value="MeTrfase_RsmB-F_NOP2_cat"/>
</dbReference>
<dbReference type="Pfam" id="PF01189">
    <property type="entry name" value="Methyltr_RsmB-F"/>
    <property type="match status" value="1"/>
</dbReference>
<evidence type="ECO:0000256" key="2">
    <source>
        <dbReference type="ARBA" id="ARBA00022679"/>
    </source>
</evidence>
<gene>
    <name evidence="7" type="ORF">THAPSDRAFT_9908</name>
</gene>
<dbReference type="GO" id="GO:0070475">
    <property type="term" value="P:rRNA base methylation"/>
    <property type="evidence" value="ECO:0000318"/>
    <property type="project" value="GO_Central"/>
</dbReference>
<reference evidence="7 8" key="2">
    <citation type="journal article" date="2008" name="Nature">
        <title>The Phaeodactylum genome reveals the evolutionary history of diatom genomes.</title>
        <authorList>
            <person name="Bowler C."/>
            <person name="Allen A.E."/>
            <person name="Badger J.H."/>
            <person name="Grimwood J."/>
            <person name="Jabbari K."/>
            <person name="Kuo A."/>
            <person name="Maheswari U."/>
            <person name="Martens C."/>
            <person name="Maumus F."/>
            <person name="Otillar R.P."/>
            <person name="Rayko E."/>
            <person name="Salamov A."/>
            <person name="Vandepoele K."/>
            <person name="Beszteri B."/>
            <person name="Gruber A."/>
            <person name="Heijde M."/>
            <person name="Katinka M."/>
            <person name="Mock T."/>
            <person name="Valentin K."/>
            <person name="Verret F."/>
            <person name="Berges J.A."/>
            <person name="Brownlee C."/>
            <person name="Cadoret J.P."/>
            <person name="Chiovitti A."/>
            <person name="Choi C.J."/>
            <person name="Coesel S."/>
            <person name="De Martino A."/>
            <person name="Detter J.C."/>
            <person name="Durkin C."/>
            <person name="Falciatore A."/>
            <person name="Fournet J."/>
            <person name="Haruta M."/>
            <person name="Huysman M.J."/>
            <person name="Jenkins B.D."/>
            <person name="Jiroutova K."/>
            <person name="Jorgensen R.E."/>
            <person name="Joubert Y."/>
            <person name="Kaplan A."/>
            <person name="Kroger N."/>
            <person name="Kroth P.G."/>
            <person name="La Roche J."/>
            <person name="Lindquist E."/>
            <person name="Lommer M."/>
            <person name="Martin-Jezequel V."/>
            <person name="Lopez P.J."/>
            <person name="Lucas S."/>
            <person name="Mangogna M."/>
            <person name="McGinnis K."/>
            <person name="Medlin L.K."/>
            <person name="Montsant A."/>
            <person name="Oudot-Le Secq M.P."/>
            <person name="Napoli C."/>
            <person name="Obornik M."/>
            <person name="Parker M.S."/>
            <person name="Petit J.L."/>
            <person name="Porcel B.M."/>
            <person name="Poulsen N."/>
            <person name="Robison M."/>
            <person name="Rychlewski L."/>
            <person name="Rynearson T.A."/>
            <person name="Schmutz J."/>
            <person name="Shapiro H."/>
            <person name="Siaut M."/>
            <person name="Stanley M."/>
            <person name="Sussman M.R."/>
            <person name="Taylor A.R."/>
            <person name="Vardi A."/>
            <person name="von Dassow P."/>
            <person name="Vyverman W."/>
            <person name="Willis A."/>
            <person name="Wyrwicz L.S."/>
            <person name="Rokhsar D.S."/>
            <person name="Weissenbach J."/>
            <person name="Armbrust E.V."/>
            <person name="Green B.R."/>
            <person name="Van de Peer Y."/>
            <person name="Grigoriev I.V."/>
        </authorList>
    </citation>
    <scope>NUCLEOTIDE SEQUENCE [LARGE SCALE GENOMIC DNA]</scope>
    <source>
        <strain evidence="7 8">CCMP1335</strain>
    </source>
</reference>
<dbReference type="InParanoid" id="B8CCM3"/>
<organism evidence="7 8">
    <name type="scientific">Thalassiosira pseudonana</name>
    <name type="common">Marine diatom</name>
    <name type="synonym">Cyclotella nana</name>
    <dbReference type="NCBI Taxonomy" id="35128"/>
    <lineage>
        <taxon>Eukaryota</taxon>
        <taxon>Sar</taxon>
        <taxon>Stramenopiles</taxon>
        <taxon>Ochrophyta</taxon>
        <taxon>Bacillariophyta</taxon>
        <taxon>Coscinodiscophyceae</taxon>
        <taxon>Thalassiosirophycidae</taxon>
        <taxon>Thalassiosirales</taxon>
        <taxon>Thalassiosiraceae</taxon>
        <taxon>Thalassiosira</taxon>
    </lineage>
</organism>
<evidence type="ECO:0000256" key="1">
    <source>
        <dbReference type="ARBA" id="ARBA00022603"/>
    </source>
</evidence>
<feature type="binding site" evidence="5">
    <location>
        <position position="287"/>
    </location>
    <ligand>
        <name>S-adenosyl-L-methionine</name>
        <dbReference type="ChEBI" id="CHEBI:59789"/>
    </ligand>
</feature>
<dbReference type="GO" id="GO:0005730">
    <property type="term" value="C:nucleolus"/>
    <property type="evidence" value="ECO:0000318"/>
    <property type="project" value="GO_Central"/>
</dbReference>
<feature type="active site" description="Nucleophile" evidence="5">
    <location>
        <position position="413"/>
    </location>
</feature>
<sequence length="470" mass="52112">MSSREVTLPYPGDDSVRSLLLINNEKSGDDDVQTNEQSEEEAVVRAMIDEHAKYLSVSSYLPVELTQINADTPAINLAIQYSLPTFLTTALVSQYGYSMTQRICSFMNDPGPVTIRKNCVRFSGSDEELCKWLWEEDGVQAVPLSVLLESKSEGVNNNDNKLQLTAQSNGGALYALGGEYNVGSVRAPNGCIQILPPEQSTFQQKKLSKSIWSMRGWQNGYFEVQDAGSQCIVQSLEVSPGDYVLDYCAGNGGKTFGLASVLMDTNRLRRDDPDYSDEITSHIVAHDVVEERLRQVEGSLSRVGFEDGDPSDLSTITSYSAGCEASNDGSRRLRCSIQIASSTEIESKSSHFDAVLVDAPCSSTGVLRRRPSQRWDIRENQVLDVLPKLQLEILQRAASFVKEGGGKLVYSTCSMLKEENESVCRLFEESDAYAEHGFQRWGFDNRETNSVTLLPTSNSDGFFIARWKRL</sequence>
<protein>
    <recommendedName>
        <fullName evidence="6">SAM-dependent MTase RsmB/NOP-type domain-containing protein</fullName>
    </recommendedName>
</protein>
<evidence type="ECO:0000313" key="8">
    <source>
        <dbReference type="Proteomes" id="UP000001449"/>
    </source>
</evidence>
<feature type="binding site" evidence="5">
    <location>
        <position position="358"/>
    </location>
    <ligand>
        <name>S-adenosyl-L-methionine</name>
        <dbReference type="ChEBI" id="CHEBI:59789"/>
    </ligand>
</feature>
<dbReference type="AlphaFoldDB" id="B8CCM3"/>
<dbReference type="Proteomes" id="UP000001449">
    <property type="component" value="Chromosome 14"/>
</dbReference>
<dbReference type="InterPro" id="IPR023267">
    <property type="entry name" value="RCMT"/>
</dbReference>
<dbReference type="InterPro" id="IPR001678">
    <property type="entry name" value="MeTrfase_RsmB-F_NOP2_dom"/>
</dbReference>
<dbReference type="InterPro" id="IPR029063">
    <property type="entry name" value="SAM-dependent_MTases_sf"/>
</dbReference>
<dbReference type="GO" id="GO:0003723">
    <property type="term" value="F:RNA binding"/>
    <property type="evidence" value="ECO:0007669"/>
    <property type="project" value="UniProtKB-UniRule"/>
</dbReference>
<keyword evidence="1 5" id="KW-0489">Methyltransferase</keyword>
<keyword evidence="4 5" id="KW-0694">RNA-binding</keyword>
<evidence type="ECO:0000259" key="6">
    <source>
        <dbReference type="PROSITE" id="PS51686"/>
    </source>
</evidence>
<dbReference type="Gene3D" id="3.40.50.150">
    <property type="entry name" value="Vaccinia Virus protein VP39"/>
    <property type="match status" value="1"/>
</dbReference>
<comment type="similarity">
    <text evidence="5">Belongs to the class I-like SAM-binding methyltransferase superfamily. RsmB/NOP family.</text>
</comment>